<organism evidence="2 3">
    <name type="scientific">Clytia hemisphaerica</name>
    <dbReference type="NCBI Taxonomy" id="252671"/>
    <lineage>
        <taxon>Eukaryota</taxon>
        <taxon>Metazoa</taxon>
        <taxon>Cnidaria</taxon>
        <taxon>Hydrozoa</taxon>
        <taxon>Hydroidolina</taxon>
        <taxon>Leptothecata</taxon>
        <taxon>Obeliida</taxon>
        <taxon>Clytiidae</taxon>
        <taxon>Clytia</taxon>
    </lineage>
</organism>
<reference evidence="2" key="1">
    <citation type="submission" date="2021-01" db="UniProtKB">
        <authorList>
            <consortium name="EnsemblMetazoa"/>
        </authorList>
    </citation>
    <scope>IDENTIFICATION</scope>
</reference>
<feature type="compositionally biased region" description="Low complexity" evidence="1">
    <location>
        <begin position="57"/>
        <end position="71"/>
    </location>
</feature>
<dbReference type="AlphaFoldDB" id="A0A7M5X0V6"/>
<protein>
    <submittedName>
        <fullName evidence="2">Uncharacterized protein</fullName>
    </submittedName>
</protein>
<keyword evidence="3" id="KW-1185">Reference proteome</keyword>
<evidence type="ECO:0000256" key="1">
    <source>
        <dbReference type="SAM" id="MobiDB-lite"/>
    </source>
</evidence>
<dbReference type="EnsemblMetazoa" id="CLYHEMT016023.1">
    <property type="protein sequence ID" value="CLYHEMP016023.1"/>
    <property type="gene ID" value="CLYHEMG016023"/>
</dbReference>
<name>A0A7M5X0V6_9CNID</name>
<dbReference type="Proteomes" id="UP000594262">
    <property type="component" value="Unplaced"/>
</dbReference>
<feature type="compositionally biased region" description="Polar residues" evidence="1">
    <location>
        <begin position="38"/>
        <end position="56"/>
    </location>
</feature>
<feature type="region of interest" description="Disordered" evidence="1">
    <location>
        <begin position="38"/>
        <end position="94"/>
    </location>
</feature>
<proteinExistence type="predicted"/>
<feature type="compositionally biased region" description="Polar residues" evidence="1">
    <location>
        <begin position="72"/>
        <end position="90"/>
    </location>
</feature>
<accession>A0A7M5X0V6</accession>
<evidence type="ECO:0000313" key="2">
    <source>
        <dbReference type="EnsemblMetazoa" id="CLYHEMP016023.1"/>
    </source>
</evidence>
<evidence type="ECO:0000313" key="3">
    <source>
        <dbReference type="Proteomes" id="UP000594262"/>
    </source>
</evidence>
<sequence>LIRDPAESYFLNINYNLFGRFTKYISLRNLTSRTPHVTASNLHQIRSNQQKQTPKMSSSFSYKSFSSLSSSIVNKTKPSSASSNGSNGKLNYSKMKPVLSSNTMTIYTSSNKSSRGSCLSGK</sequence>